<name>A0A1F4XFB4_UNCKA</name>
<dbReference type="Proteomes" id="UP000177845">
    <property type="component" value="Unassembled WGS sequence"/>
</dbReference>
<evidence type="ECO:0000256" key="1">
    <source>
        <dbReference type="SAM" id="MobiDB-lite"/>
    </source>
</evidence>
<feature type="region of interest" description="Disordered" evidence="1">
    <location>
        <begin position="40"/>
        <end position="75"/>
    </location>
</feature>
<dbReference type="EMBL" id="MEWJ01000018">
    <property type="protein sequence ID" value="OGC80296.1"/>
    <property type="molecule type" value="Genomic_DNA"/>
</dbReference>
<protein>
    <submittedName>
        <fullName evidence="2">Uncharacterized protein</fullName>
    </submittedName>
</protein>
<evidence type="ECO:0000313" key="2">
    <source>
        <dbReference type="EMBL" id="OGC80296.1"/>
    </source>
</evidence>
<organism evidence="2 3">
    <name type="scientific">candidate division WWE3 bacterium RIFOXYD1_FULL_43_17</name>
    <dbReference type="NCBI Taxonomy" id="1802652"/>
    <lineage>
        <taxon>Bacteria</taxon>
        <taxon>Katanobacteria</taxon>
    </lineage>
</organism>
<reference evidence="2 3" key="1">
    <citation type="journal article" date="2016" name="Nat. Commun.">
        <title>Thousands of microbial genomes shed light on interconnected biogeochemical processes in an aquifer system.</title>
        <authorList>
            <person name="Anantharaman K."/>
            <person name="Brown C.T."/>
            <person name="Hug L.A."/>
            <person name="Sharon I."/>
            <person name="Castelle C.J."/>
            <person name="Probst A.J."/>
            <person name="Thomas B.C."/>
            <person name="Singh A."/>
            <person name="Wilkins M.J."/>
            <person name="Karaoz U."/>
            <person name="Brodie E.L."/>
            <person name="Williams K.H."/>
            <person name="Hubbard S.S."/>
            <person name="Banfield J.F."/>
        </authorList>
    </citation>
    <scope>NUCLEOTIDE SEQUENCE [LARGE SCALE GENOMIC DNA]</scope>
</reference>
<proteinExistence type="predicted"/>
<accession>A0A1F4XFB4</accession>
<dbReference type="AlphaFoldDB" id="A0A1F4XFB4"/>
<sequence>MFKIFFVLLLVLLVVYLAVGRKDNSGVEPVAVGEVLPSSTLKPATSTPTSTSTPTVRPTDTSTPAVSPSPAPTSTETATLSLRKWTVSEVGTFISFVGSWFWSEEISFPQLPREGDEVVQLLTGEFIYTRATDSWSGPAERVDPDVVCAWAFQKLGEGYGLTIKINGNTVDEKTREERWSQFASEVGNPNKEPYCPQFDASSEVPVFDDAN</sequence>
<evidence type="ECO:0000313" key="3">
    <source>
        <dbReference type="Proteomes" id="UP000177845"/>
    </source>
</evidence>
<feature type="region of interest" description="Disordered" evidence="1">
    <location>
        <begin position="182"/>
        <end position="211"/>
    </location>
</feature>
<comment type="caution">
    <text evidence="2">The sequence shown here is derived from an EMBL/GenBank/DDBJ whole genome shotgun (WGS) entry which is preliminary data.</text>
</comment>
<gene>
    <name evidence="2" type="ORF">A3K01_01660</name>
</gene>